<dbReference type="KEGG" id="nhl:Nhal_2352"/>
<protein>
    <submittedName>
        <fullName evidence="5">Helix-turn-helix domain protein</fullName>
    </submittedName>
</protein>
<accession>D5BV90</accession>
<evidence type="ECO:0000256" key="3">
    <source>
        <dbReference type="ARBA" id="ARBA00023163"/>
    </source>
</evidence>
<evidence type="ECO:0000256" key="1">
    <source>
        <dbReference type="ARBA" id="ARBA00023015"/>
    </source>
</evidence>
<dbReference type="Gene3D" id="1.10.260.40">
    <property type="entry name" value="lambda repressor-like DNA-binding domains"/>
    <property type="match status" value="1"/>
</dbReference>
<dbReference type="GO" id="GO:0003677">
    <property type="term" value="F:DNA binding"/>
    <property type="evidence" value="ECO:0007669"/>
    <property type="project" value="UniProtKB-KW"/>
</dbReference>
<dbReference type="PANTHER" id="PTHR36511:SF3">
    <property type="entry name" value="ANTITOXIN HIGA-2"/>
    <property type="match status" value="1"/>
</dbReference>
<dbReference type="RefSeq" id="WP_013033302.1">
    <property type="nucleotide sequence ID" value="NC_013960.1"/>
</dbReference>
<dbReference type="HOGENOM" id="CLU_144725_0_2_6"/>
<evidence type="ECO:0000259" key="4">
    <source>
        <dbReference type="PROSITE" id="PS50943"/>
    </source>
</evidence>
<feature type="domain" description="HTH cro/C1-type" evidence="4">
    <location>
        <begin position="53"/>
        <end position="96"/>
    </location>
</feature>
<dbReference type="EMBL" id="CP001798">
    <property type="protein sequence ID" value="ADE15440.1"/>
    <property type="molecule type" value="Genomic_DNA"/>
</dbReference>
<dbReference type="OrthoDB" id="9799384at2"/>
<evidence type="ECO:0000313" key="5">
    <source>
        <dbReference type="EMBL" id="ADE15440.1"/>
    </source>
</evidence>
<keyword evidence="6" id="KW-1185">Reference proteome</keyword>
<dbReference type="PROSITE" id="PS50943">
    <property type="entry name" value="HTH_CROC1"/>
    <property type="match status" value="1"/>
</dbReference>
<dbReference type="InterPro" id="IPR001387">
    <property type="entry name" value="Cro/C1-type_HTH"/>
</dbReference>
<dbReference type="PANTHER" id="PTHR36511">
    <property type="entry name" value="MERR FAMILY BACTERIAL REGULATORY PROTEIN"/>
    <property type="match status" value="1"/>
</dbReference>
<sequence length="108" mass="12049">MLHLLGKRYQSLLEAVHETAHGLHKAGVMDAKTMREFDALCLPPIKQYTPAQIKRIRTRNKASQAVFAAYLNTSPSTVQKWEQGQKKPNGPSLKLLNLVDQKGLEALA</sequence>
<dbReference type="CDD" id="cd00093">
    <property type="entry name" value="HTH_XRE"/>
    <property type="match status" value="1"/>
</dbReference>
<keyword evidence="3" id="KW-0804">Transcription</keyword>
<keyword evidence="1" id="KW-0805">Transcription regulation</keyword>
<proteinExistence type="predicted"/>
<evidence type="ECO:0000313" key="6">
    <source>
        <dbReference type="Proteomes" id="UP000001844"/>
    </source>
</evidence>
<dbReference type="Proteomes" id="UP000001844">
    <property type="component" value="Chromosome"/>
</dbReference>
<dbReference type="AlphaFoldDB" id="D5BV90"/>
<keyword evidence="2" id="KW-0238">DNA-binding</keyword>
<dbReference type="SUPFAM" id="SSF47413">
    <property type="entry name" value="lambda repressor-like DNA-binding domains"/>
    <property type="match status" value="1"/>
</dbReference>
<dbReference type="InterPro" id="IPR010982">
    <property type="entry name" value="Lambda_DNA-bd_dom_sf"/>
</dbReference>
<evidence type="ECO:0000256" key="2">
    <source>
        <dbReference type="ARBA" id="ARBA00023125"/>
    </source>
</evidence>
<dbReference type="InterPro" id="IPR052359">
    <property type="entry name" value="HTH-type_reg/antitoxin"/>
</dbReference>
<dbReference type="STRING" id="472759.Nhal_2352"/>
<dbReference type="Pfam" id="PF01381">
    <property type="entry name" value="HTH_3"/>
    <property type="match status" value="1"/>
</dbReference>
<dbReference type="eggNOG" id="COG2944">
    <property type="taxonomic scope" value="Bacteria"/>
</dbReference>
<reference evidence="6" key="1">
    <citation type="submission" date="2010-04" db="EMBL/GenBank/DDBJ databases">
        <title>Complete genome sequence of Nitrosococcus halophilus Nc4, a salt-adapted, aerobic obligate ammonia-oxidizing sulfur purple bacterium.</title>
        <authorList>
            <consortium name="US DOE Joint Genome Institute"/>
            <person name="Campbell M.A."/>
            <person name="Malfatti S.A."/>
            <person name="Chain P.S.G."/>
            <person name="Heidelberg J.F."/>
            <person name="Ward B.B."/>
            <person name="Klotz M.G."/>
        </authorList>
    </citation>
    <scope>NUCLEOTIDE SEQUENCE [LARGE SCALE GENOMIC DNA]</scope>
    <source>
        <strain evidence="6">Nc4</strain>
    </source>
</reference>
<gene>
    <name evidence="5" type="ordered locus">Nhal_2352</name>
</gene>
<name>D5BV90_NITHN</name>
<organism evidence="5 6">
    <name type="scientific">Nitrosococcus halophilus (strain Nc4)</name>
    <dbReference type="NCBI Taxonomy" id="472759"/>
    <lineage>
        <taxon>Bacteria</taxon>
        <taxon>Pseudomonadati</taxon>
        <taxon>Pseudomonadota</taxon>
        <taxon>Gammaproteobacteria</taxon>
        <taxon>Chromatiales</taxon>
        <taxon>Chromatiaceae</taxon>
        <taxon>Nitrosococcus</taxon>
    </lineage>
</organism>